<proteinExistence type="predicted"/>
<keyword evidence="4" id="KW-1185">Reference proteome</keyword>
<evidence type="ECO:0000313" key="3">
    <source>
        <dbReference type="EMBL" id="MCV9386564.1"/>
    </source>
</evidence>
<evidence type="ECO:0000259" key="2">
    <source>
        <dbReference type="SMART" id="SM00829"/>
    </source>
</evidence>
<reference evidence="3 4" key="1">
    <citation type="submission" date="2022-10" db="EMBL/GenBank/DDBJ databases">
        <title>Comparative genomics and taxonomic characterization of three novel marine species of genus Reichenbachiella exhibiting antioxidant and polysaccharide degradation activities.</title>
        <authorList>
            <person name="Muhammad N."/>
            <person name="Lee Y.-J."/>
            <person name="Ko J."/>
            <person name="Kim S.-G."/>
        </authorList>
    </citation>
    <scope>NUCLEOTIDE SEQUENCE [LARGE SCALE GENOMIC DNA]</scope>
    <source>
        <strain evidence="3 4">ABR2-5</strain>
    </source>
</reference>
<protein>
    <submittedName>
        <fullName evidence="3">Zinc-binding dehydrogenase</fullName>
    </submittedName>
</protein>
<dbReference type="SUPFAM" id="SSF51735">
    <property type="entry name" value="NAD(P)-binding Rossmann-fold domains"/>
    <property type="match status" value="1"/>
</dbReference>
<dbReference type="Pfam" id="PF08240">
    <property type="entry name" value="ADH_N"/>
    <property type="match status" value="1"/>
</dbReference>
<dbReference type="EMBL" id="JAOYOD010000001">
    <property type="protein sequence ID" value="MCV9386564.1"/>
    <property type="molecule type" value="Genomic_DNA"/>
</dbReference>
<dbReference type="Pfam" id="PF00107">
    <property type="entry name" value="ADH_zinc_N"/>
    <property type="match status" value="1"/>
</dbReference>
<feature type="domain" description="Enoyl reductase (ER)" evidence="2">
    <location>
        <begin position="12"/>
        <end position="336"/>
    </location>
</feature>
<dbReference type="RefSeq" id="WP_264137373.1">
    <property type="nucleotide sequence ID" value="NZ_JAOYOD010000001.1"/>
</dbReference>
<gene>
    <name evidence="3" type="ORF">N7U62_07820</name>
</gene>
<keyword evidence="1" id="KW-0560">Oxidoreductase</keyword>
<dbReference type="InterPro" id="IPR013149">
    <property type="entry name" value="ADH-like_C"/>
</dbReference>
<dbReference type="Gene3D" id="3.90.180.10">
    <property type="entry name" value="Medium-chain alcohol dehydrogenases, catalytic domain"/>
    <property type="match status" value="1"/>
</dbReference>
<dbReference type="InterPro" id="IPR036291">
    <property type="entry name" value="NAD(P)-bd_dom_sf"/>
</dbReference>
<dbReference type="InterPro" id="IPR011032">
    <property type="entry name" value="GroES-like_sf"/>
</dbReference>
<dbReference type="InterPro" id="IPR020843">
    <property type="entry name" value="ER"/>
</dbReference>
<comment type="caution">
    <text evidence="3">The sequence shown here is derived from an EMBL/GenBank/DDBJ whole genome shotgun (WGS) entry which is preliminary data.</text>
</comment>
<dbReference type="SUPFAM" id="SSF50129">
    <property type="entry name" value="GroES-like"/>
    <property type="match status" value="1"/>
</dbReference>
<dbReference type="PANTHER" id="PTHR44054:SF1">
    <property type="entry name" value="SYNAPTIC VESICLE MEMBRANE PROTEIN VAT-1 HOMOLOG"/>
    <property type="match status" value="1"/>
</dbReference>
<evidence type="ECO:0000313" key="4">
    <source>
        <dbReference type="Proteomes" id="UP001300692"/>
    </source>
</evidence>
<dbReference type="Gene3D" id="3.40.50.720">
    <property type="entry name" value="NAD(P)-binding Rossmann-like Domain"/>
    <property type="match status" value="1"/>
</dbReference>
<evidence type="ECO:0000256" key="1">
    <source>
        <dbReference type="ARBA" id="ARBA00023002"/>
    </source>
</evidence>
<dbReference type="Proteomes" id="UP001300692">
    <property type="component" value="Unassembled WGS sequence"/>
</dbReference>
<name>A0ABT3CSD9_9BACT</name>
<dbReference type="SMART" id="SM00829">
    <property type="entry name" value="PKS_ER"/>
    <property type="match status" value="1"/>
</dbReference>
<dbReference type="InterPro" id="IPR052100">
    <property type="entry name" value="SV-ATPase_mito-regulator"/>
</dbReference>
<accession>A0ABT3CSD9</accession>
<organism evidence="3 4">
    <name type="scientific">Reichenbachiella ulvae</name>
    <dbReference type="NCBI Taxonomy" id="2980104"/>
    <lineage>
        <taxon>Bacteria</taxon>
        <taxon>Pseudomonadati</taxon>
        <taxon>Bacteroidota</taxon>
        <taxon>Cytophagia</taxon>
        <taxon>Cytophagales</taxon>
        <taxon>Reichenbachiellaceae</taxon>
        <taxon>Reichenbachiella</taxon>
    </lineage>
</organism>
<dbReference type="PANTHER" id="PTHR44054">
    <property type="entry name" value="SYNAPTIC VESICLE MEMBRANE PROTEIN VAT-1 HOMOLOG-LIKE"/>
    <property type="match status" value="1"/>
</dbReference>
<sequence>MQRQAYRMEKAGSTANLKLVTEEIAEPKSNEVQVEVKAVGLNFADVFAIHGLYSATPKGSFVPGLEFCGVVDQVGAEIADFKKGDKVMGVTRFGGYASRINIDDKHIVALPEDWTFEEGAAYMVQGLTAYYALVYLGGLKKGQNVLIHSGAGGVGILANRIAKCFDAFTVGTIGSDKKMEVLEREGFDGKIVRSKTFAEDLDKVLGDRDLNLIVETIGGEILKAGYERMAPQGRMVVVGSSQFASPGSKPNYLKLFWKFLKRPKFDPQEMVQSNKSVMAFNLIWLYEKVEIMEELLSEMSKLDLGKPFVGSTFAFDKLHDAIKLFQSGKSTGKVVVTID</sequence>
<dbReference type="InterPro" id="IPR013154">
    <property type="entry name" value="ADH-like_N"/>
</dbReference>